<gene>
    <name evidence="8" type="ORF">GCM10023147_00250</name>
</gene>
<evidence type="ECO:0000256" key="4">
    <source>
        <dbReference type="ARBA" id="ARBA00022989"/>
    </source>
</evidence>
<name>A0ABP8J017_9ACTN</name>
<reference evidence="9" key="1">
    <citation type="journal article" date="2019" name="Int. J. Syst. Evol. Microbiol.">
        <title>The Global Catalogue of Microorganisms (GCM) 10K type strain sequencing project: providing services to taxonomists for standard genome sequencing and annotation.</title>
        <authorList>
            <consortium name="The Broad Institute Genomics Platform"/>
            <consortium name="The Broad Institute Genome Sequencing Center for Infectious Disease"/>
            <person name="Wu L."/>
            <person name="Ma J."/>
        </authorList>
    </citation>
    <scope>NUCLEOTIDE SEQUENCE [LARGE SCALE GENOMIC DNA]</scope>
    <source>
        <strain evidence="9">JCM 17688</strain>
    </source>
</reference>
<feature type="transmembrane region" description="Helical" evidence="7">
    <location>
        <begin position="200"/>
        <end position="221"/>
    </location>
</feature>
<dbReference type="Proteomes" id="UP001500635">
    <property type="component" value="Unassembled WGS sequence"/>
</dbReference>
<evidence type="ECO:0000256" key="6">
    <source>
        <dbReference type="SAM" id="MobiDB-lite"/>
    </source>
</evidence>
<comment type="caution">
    <text evidence="8">The sequence shown here is derived from an EMBL/GenBank/DDBJ whole genome shotgun (WGS) entry which is preliminary data.</text>
</comment>
<protein>
    <recommendedName>
        <fullName evidence="10">Copper resistance protein D</fullName>
    </recommendedName>
</protein>
<evidence type="ECO:0000256" key="1">
    <source>
        <dbReference type="ARBA" id="ARBA00004651"/>
    </source>
</evidence>
<feature type="transmembrane region" description="Helical" evidence="7">
    <location>
        <begin position="20"/>
        <end position="42"/>
    </location>
</feature>
<feature type="region of interest" description="Disordered" evidence="6">
    <location>
        <begin position="301"/>
        <end position="327"/>
    </location>
</feature>
<dbReference type="RefSeq" id="WP_344989160.1">
    <property type="nucleotide sequence ID" value="NZ_BAABFR010000001.1"/>
</dbReference>
<evidence type="ECO:0000256" key="3">
    <source>
        <dbReference type="ARBA" id="ARBA00022692"/>
    </source>
</evidence>
<evidence type="ECO:0008006" key="10">
    <source>
        <dbReference type="Google" id="ProtNLM"/>
    </source>
</evidence>
<dbReference type="EMBL" id="BAABFR010000001">
    <property type="protein sequence ID" value="GAA4382496.1"/>
    <property type="molecule type" value="Genomic_DNA"/>
</dbReference>
<keyword evidence="5 7" id="KW-0472">Membrane</keyword>
<proteinExistence type="predicted"/>
<keyword evidence="3 7" id="KW-0812">Transmembrane</keyword>
<sequence length="348" mass="37333">MTTYPLHPSAAFADSPPPLLGTWVATPIVTTVMVLATVAYLVATVVARRRGNRWSLLHVGSWVIAMALLVVALNSCLRVLADHLFWAHMVVHLMLITVVPLFLVLAQPIRLTAATGARVDRVLHAILGNVVVRVCTSPILGLPLYAGVLVGTHLTGFQDYALAHSWAQNLEYLLYLVAGWLFMLPLIGDELCGHRLSHPLRFASFLVSMGPDTLVGVTLMMTSSEIAPRYALSHPGWGPSGLSDQSSAGAIMWFGGDGLMMILLLVVAWLWISAEGVGDRRDRGGSMGTWLDSARRGALLGDAAGPAPTSRSDGAGGEGTDTDDIDADDAALAAYNARLQELNRRQQR</sequence>
<keyword evidence="9" id="KW-1185">Reference proteome</keyword>
<feature type="transmembrane region" description="Helical" evidence="7">
    <location>
        <begin position="172"/>
        <end position="188"/>
    </location>
</feature>
<feature type="transmembrane region" description="Helical" evidence="7">
    <location>
        <begin position="250"/>
        <end position="272"/>
    </location>
</feature>
<evidence type="ECO:0000256" key="2">
    <source>
        <dbReference type="ARBA" id="ARBA00022475"/>
    </source>
</evidence>
<evidence type="ECO:0000313" key="9">
    <source>
        <dbReference type="Proteomes" id="UP001500635"/>
    </source>
</evidence>
<keyword evidence="2" id="KW-1003">Cell membrane</keyword>
<feature type="transmembrane region" description="Helical" evidence="7">
    <location>
        <begin position="54"/>
        <end position="73"/>
    </location>
</feature>
<organism evidence="8 9">
    <name type="scientific">Tsukamurella soli</name>
    <dbReference type="NCBI Taxonomy" id="644556"/>
    <lineage>
        <taxon>Bacteria</taxon>
        <taxon>Bacillati</taxon>
        <taxon>Actinomycetota</taxon>
        <taxon>Actinomycetes</taxon>
        <taxon>Mycobacteriales</taxon>
        <taxon>Tsukamurellaceae</taxon>
        <taxon>Tsukamurella</taxon>
    </lineage>
</organism>
<dbReference type="InterPro" id="IPR019108">
    <property type="entry name" value="Caa3_assmbl_CtaG-rel"/>
</dbReference>
<dbReference type="Pfam" id="PF09678">
    <property type="entry name" value="Caa3_CtaG"/>
    <property type="match status" value="1"/>
</dbReference>
<keyword evidence="4 7" id="KW-1133">Transmembrane helix</keyword>
<feature type="transmembrane region" description="Helical" evidence="7">
    <location>
        <begin position="126"/>
        <end position="152"/>
    </location>
</feature>
<evidence type="ECO:0000256" key="7">
    <source>
        <dbReference type="SAM" id="Phobius"/>
    </source>
</evidence>
<evidence type="ECO:0000256" key="5">
    <source>
        <dbReference type="ARBA" id="ARBA00023136"/>
    </source>
</evidence>
<accession>A0ABP8J017</accession>
<comment type="subcellular location">
    <subcellularLocation>
        <location evidence="1">Cell membrane</location>
        <topology evidence="1">Multi-pass membrane protein</topology>
    </subcellularLocation>
</comment>
<feature type="transmembrane region" description="Helical" evidence="7">
    <location>
        <begin position="85"/>
        <end position="105"/>
    </location>
</feature>
<evidence type="ECO:0000313" key="8">
    <source>
        <dbReference type="EMBL" id="GAA4382496.1"/>
    </source>
</evidence>